<proteinExistence type="predicted"/>
<sequence>MPAALPNEMLTAIFANLQSDTLAQVVQVSHRFRAVAGIILYTNVIITDPLPRSSPVPCKTTAFCNTILRYTQLAEVVKKVSIRWQTETGPREVYMPYIEPVLLALNNALRRMNALESLELAFGLSGGTLSSRGVLNECNFPALRVFSLSGVGRGSPNVKAHPDPTPPIEWFLSATPSIQHLRLGDCYEPLRLQPADLPSLLTFRGSAPTAASVLPGRPVQWLSLVGHEFVTERDLERIAQTSMRIKFLDLSSMSVTPLLLRDISRHLFGIEHLRVRLALRHTLHHAMSGISLLVGLTSVLGAFPDLHQLDLSPTALDGPVAAGNTSDEHTLCGSWSRGCPSLQQIIFPSSTEWVRGNGNTWVPLRVAHSPRSS</sequence>
<accession>A0ACB8TNN5</accession>
<protein>
    <submittedName>
        <fullName evidence="1">Uncharacterized protein</fullName>
    </submittedName>
</protein>
<gene>
    <name evidence="1" type="ORF">BDY19DRAFT_651809</name>
</gene>
<keyword evidence="2" id="KW-1185">Reference proteome</keyword>
<comment type="caution">
    <text evidence="1">The sequence shown here is derived from an EMBL/GenBank/DDBJ whole genome shotgun (WGS) entry which is preliminary data.</text>
</comment>
<dbReference type="Proteomes" id="UP001055072">
    <property type="component" value="Unassembled WGS sequence"/>
</dbReference>
<reference evidence="1" key="1">
    <citation type="journal article" date="2021" name="Environ. Microbiol.">
        <title>Gene family expansions and transcriptome signatures uncover fungal adaptations to wood decay.</title>
        <authorList>
            <person name="Hage H."/>
            <person name="Miyauchi S."/>
            <person name="Viragh M."/>
            <person name="Drula E."/>
            <person name="Min B."/>
            <person name="Chaduli D."/>
            <person name="Navarro D."/>
            <person name="Favel A."/>
            <person name="Norest M."/>
            <person name="Lesage-Meessen L."/>
            <person name="Balint B."/>
            <person name="Merenyi Z."/>
            <person name="de Eugenio L."/>
            <person name="Morin E."/>
            <person name="Martinez A.T."/>
            <person name="Baldrian P."/>
            <person name="Stursova M."/>
            <person name="Martinez M.J."/>
            <person name="Novotny C."/>
            <person name="Magnuson J.K."/>
            <person name="Spatafora J.W."/>
            <person name="Maurice S."/>
            <person name="Pangilinan J."/>
            <person name="Andreopoulos W."/>
            <person name="LaButti K."/>
            <person name="Hundley H."/>
            <person name="Na H."/>
            <person name="Kuo A."/>
            <person name="Barry K."/>
            <person name="Lipzen A."/>
            <person name="Henrissat B."/>
            <person name="Riley R."/>
            <person name="Ahrendt S."/>
            <person name="Nagy L.G."/>
            <person name="Grigoriev I.V."/>
            <person name="Martin F."/>
            <person name="Rosso M.N."/>
        </authorList>
    </citation>
    <scope>NUCLEOTIDE SEQUENCE</scope>
    <source>
        <strain evidence="1">CBS 384.51</strain>
    </source>
</reference>
<name>A0ACB8TNN5_9APHY</name>
<organism evidence="1 2">
    <name type="scientific">Irpex rosettiformis</name>
    <dbReference type="NCBI Taxonomy" id="378272"/>
    <lineage>
        <taxon>Eukaryota</taxon>
        <taxon>Fungi</taxon>
        <taxon>Dikarya</taxon>
        <taxon>Basidiomycota</taxon>
        <taxon>Agaricomycotina</taxon>
        <taxon>Agaricomycetes</taxon>
        <taxon>Polyporales</taxon>
        <taxon>Irpicaceae</taxon>
        <taxon>Irpex</taxon>
    </lineage>
</organism>
<evidence type="ECO:0000313" key="1">
    <source>
        <dbReference type="EMBL" id="KAI0083565.1"/>
    </source>
</evidence>
<dbReference type="EMBL" id="MU274960">
    <property type="protein sequence ID" value="KAI0083565.1"/>
    <property type="molecule type" value="Genomic_DNA"/>
</dbReference>
<evidence type="ECO:0000313" key="2">
    <source>
        <dbReference type="Proteomes" id="UP001055072"/>
    </source>
</evidence>